<keyword evidence="8" id="KW-1185">Reference proteome</keyword>
<dbReference type="Pfam" id="PF00106">
    <property type="entry name" value="adh_short"/>
    <property type="match status" value="1"/>
</dbReference>
<dbReference type="EMBL" id="JADAQX010000131">
    <property type="protein sequence ID" value="KAF8821764.1"/>
    <property type="molecule type" value="Genomic_DNA"/>
</dbReference>
<dbReference type="SMART" id="SM00822">
    <property type="entry name" value="PKS_KR"/>
    <property type="match status" value="1"/>
</dbReference>
<dbReference type="InterPro" id="IPR020904">
    <property type="entry name" value="Sc_DH/Rdtase_CS"/>
</dbReference>
<proteinExistence type="inferred from homology"/>
<protein>
    <recommendedName>
        <fullName evidence="2">3-oxoacyl-[acyl-carrier-protein] reductase</fullName>
        <ecNumber evidence="2">1.1.1.100</ecNumber>
    </recommendedName>
</protein>
<dbReference type="CDD" id="cd05333">
    <property type="entry name" value="BKR_SDR_c"/>
    <property type="match status" value="1"/>
</dbReference>
<dbReference type="PRINTS" id="PR00081">
    <property type="entry name" value="GDHRDH"/>
</dbReference>
<dbReference type="InterPro" id="IPR057326">
    <property type="entry name" value="KR_dom"/>
</dbReference>
<dbReference type="PRINTS" id="PR00080">
    <property type="entry name" value="SDRFAMILY"/>
</dbReference>
<dbReference type="PANTHER" id="PTHR42879:SF2">
    <property type="entry name" value="3-OXOACYL-[ACYL-CARRIER-PROTEIN] REDUCTASE FABG"/>
    <property type="match status" value="1"/>
</dbReference>
<comment type="catalytic activity">
    <reaction evidence="4">
        <text>a (3R)-hydroxyacyl-[ACP] + NADP(+) = a 3-oxoacyl-[ACP] + NADPH + H(+)</text>
        <dbReference type="Rhea" id="RHEA:17397"/>
        <dbReference type="Rhea" id="RHEA-COMP:9916"/>
        <dbReference type="Rhea" id="RHEA-COMP:9945"/>
        <dbReference type="ChEBI" id="CHEBI:15378"/>
        <dbReference type="ChEBI" id="CHEBI:57783"/>
        <dbReference type="ChEBI" id="CHEBI:58349"/>
        <dbReference type="ChEBI" id="CHEBI:78776"/>
        <dbReference type="ChEBI" id="CHEBI:78827"/>
        <dbReference type="EC" id="1.1.1.100"/>
    </reaction>
</comment>
<dbReference type="NCBIfam" id="NF009466">
    <property type="entry name" value="PRK12826.1-2"/>
    <property type="match status" value="1"/>
</dbReference>
<evidence type="ECO:0000313" key="7">
    <source>
        <dbReference type="EMBL" id="KAF8821764.1"/>
    </source>
</evidence>
<gene>
    <name evidence="7" type="ORF">IE077_000196</name>
</gene>
<dbReference type="InterPro" id="IPR050259">
    <property type="entry name" value="SDR"/>
</dbReference>
<evidence type="ECO:0000256" key="5">
    <source>
        <dbReference type="RuleBase" id="RU000363"/>
    </source>
</evidence>
<dbReference type="InterPro" id="IPR036291">
    <property type="entry name" value="NAD(P)-bd_dom_sf"/>
</dbReference>
<keyword evidence="3" id="KW-0560">Oxidoreductase</keyword>
<evidence type="ECO:0000256" key="1">
    <source>
        <dbReference type="ARBA" id="ARBA00006484"/>
    </source>
</evidence>
<dbReference type="InterPro" id="IPR011284">
    <property type="entry name" value="3oxo_ACP_reduc"/>
</dbReference>
<dbReference type="Proteomes" id="UP000823046">
    <property type="component" value="Unassembled WGS sequence"/>
</dbReference>
<name>A0ABQ7JCT1_9APIC</name>
<sequence length="251" mass="26190">MSFKLTFGDDKVALVTGAGRGIGKQIAETLARGGVGKVLCVSKSPTSCGAVAEGLRNEGYAAYAHPVDVSDSDAVSALCSEIASKYGTVDILVNNAGITKDKLLLAMQPSDWEDVINTNLNSAFYFISPLIRRMIRKKFGRIVNMASVVGISGNVGQANYAAAKAGMIGLTKSLAREVASRGITVNAIAPGFIKSDMTDKMSEQAKAQTLTSIPAGRMGTLEEVANLAAFLASEQAGYINGKVFAIDGAML</sequence>
<comment type="similarity">
    <text evidence="1 5">Belongs to the short-chain dehydrogenases/reductases (SDR) family.</text>
</comment>
<organism evidence="7 8">
    <name type="scientific">Cardiosporidium cionae</name>
    <dbReference type="NCBI Taxonomy" id="476202"/>
    <lineage>
        <taxon>Eukaryota</taxon>
        <taxon>Sar</taxon>
        <taxon>Alveolata</taxon>
        <taxon>Apicomplexa</taxon>
        <taxon>Aconoidasida</taxon>
        <taxon>Nephromycida</taxon>
        <taxon>Cardiosporidium</taxon>
    </lineage>
</organism>
<dbReference type="PANTHER" id="PTHR42879">
    <property type="entry name" value="3-OXOACYL-(ACYL-CARRIER-PROTEIN) REDUCTASE"/>
    <property type="match status" value="1"/>
</dbReference>
<accession>A0ABQ7JCT1</accession>
<evidence type="ECO:0000256" key="4">
    <source>
        <dbReference type="ARBA" id="ARBA00048508"/>
    </source>
</evidence>
<dbReference type="PROSITE" id="PS00061">
    <property type="entry name" value="ADH_SHORT"/>
    <property type="match status" value="1"/>
</dbReference>
<dbReference type="Gene3D" id="3.40.50.720">
    <property type="entry name" value="NAD(P)-binding Rossmann-like Domain"/>
    <property type="match status" value="1"/>
</dbReference>
<evidence type="ECO:0000313" key="8">
    <source>
        <dbReference type="Proteomes" id="UP000823046"/>
    </source>
</evidence>
<reference evidence="7 8" key="1">
    <citation type="journal article" date="2020" name="bioRxiv">
        <title>Metabolic contributions of an alphaproteobacterial endosymbiont in the apicomplexan Cardiosporidium cionae.</title>
        <authorList>
            <person name="Hunter E.S."/>
            <person name="Paight C.J."/>
            <person name="Lane C.E."/>
        </authorList>
    </citation>
    <scope>NUCLEOTIDE SEQUENCE [LARGE SCALE GENOMIC DNA]</scope>
    <source>
        <strain evidence="7">ESH_2018</strain>
    </source>
</reference>
<comment type="caution">
    <text evidence="7">The sequence shown here is derived from an EMBL/GenBank/DDBJ whole genome shotgun (WGS) entry which is preliminary data.</text>
</comment>
<dbReference type="SUPFAM" id="SSF51735">
    <property type="entry name" value="NAD(P)-binding Rossmann-fold domains"/>
    <property type="match status" value="1"/>
</dbReference>
<dbReference type="NCBIfam" id="TIGR01830">
    <property type="entry name" value="3oxo_ACP_reduc"/>
    <property type="match status" value="1"/>
</dbReference>
<evidence type="ECO:0000256" key="2">
    <source>
        <dbReference type="ARBA" id="ARBA00012948"/>
    </source>
</evidence>
<evidence type="ECO:0000259" key="6">
    <source>
        <dbReference type="SMART" id="SM00822"/>
    </source>
</evidence>
<dbReference type="EC" id="1.1.1.100" evidence="2"/>
<evidence type="ECO:0000256" key="3">
    <source>
        <dbReference type="ARBA" id="ARBA00023002"/>
    </source>
</evidence>
<dbReference type="InterPro" id="IPR002347">
    <property type="entry name" value="SDR_fam"/>
</dbReference>
<feature type="domain" description="Ketoreductase" evidence="6">
    <location>
        <begin position="11"/>
        <end position="191"/>
    </location>
</feature>